<dbReference type="RefSeq" id="WP_039610524.1">
    <property type="nucleotide sequence ID" value="NZ_JWIC01000007.1"/>
</dbReference>
<dbReference type="SUPFAM" id="SSF56300">
    <property type="entry name" value="Metallo-dependent phosphatases"/>
    <property type="match status" value="1"/>
</dbReference>
<evidence type="ECO:0000313" key="2">
    <source>
        <dbReference type="EMBL" id="KID55952.1"/>
    </source>
</evidence>
<dbReference type="EMBL" id="JWIC01000007">
    <property type="protein sequence ID" value="KID55952.1"/>
    <property type="molecule type" value="Genomic_DNA"/>
</dbReference>
<reference evidence="2 3" key="1">
    <citation type="submission" date="2014-12" db="EMBL/GenBank/DDBJ databases">
        <title>Draft Genome Sequence of Pseudoalteromonas luteoviolacea HI1.</title>
        <authorList>
            <person name="Asahina A.Y."/>
            <person name="Hadfield M.G."/>
        </authorList>
    </citation>
    <scope>NUCLEOTIDE SEQUENCE [LARGE SCALE GENOMIC DNA]</scope>
    <source>
        <strain evidence="2 3">HI1</strain>
    </source>
</reference>
<dbReference type="Pfam" id="PF00149">
    <property type="entry name" value="Metallophos"/>
    <property type="match status" value="1"/>
</dbReference>
<dbReference type="Proteomes" id="UP000031327">
    <property type="component" value="Unassembled WGS sequence"/>
</dbReference>
<evidence type="ECO:0000313" key="3">
    <source>
        <dbReference type="Proteomes" id="UP000031327"/>
    </source>
</evidence>
<organism evidence="2 3">
    <name type="scientific">Pseudoalteromonas luteoviolacea</name>
    <dbReference type="NCBI Taxonomy" id="43657"/>
    <lineage>
        <taxon>Bacteria</taxon>
        <taxon>Pseudomonadati</taxon>
        <taxon>Pseudomonadota</taxon>
        <taxon>Gammaproteobacteria</taxon>
        <taxon>Alteromonadales</taxon>
        <taxon>Pseudoalteromonadaceae</taxon>
        <taxon>Pseudoalteromonas</taxon>
    </lineage>
</organism>
<dbReference type="InterPro" id="IPR004843">
    <property type="entry name" value="Calcineurin-like_PHP"/>
</dbReference>
<dbReference type="GO" id="GO:0016787">
    <property type="term" value="F:hydrolase activity"/>
    <property type="evidence" value="ECO:0007669"/>
    <property type="project" value="InterPro"/>
</dbReference>
<proteinExistence type="predicted"/>
<accession>A0A0C1QLJ3</accession>
<feature type="domain" description="Calcineurin-like phosphoesterase" evidence="1">
    <location>
        <begin position="118"/>
        <end position="388"/>
    </location>
</feature>
<evidence type="ECO:0000259" key="1">
    <source>
        <dbReference type="Pfam" id="PF00149"/>
    </source>
</evidence>
<gene>
    <name evidence="2" type="ORF">JF50_16615</name>
</gene>
<dbReference type="PROSITE" id="PS51257">
    <property type="entry name" value="PROKAR_LIPOPROTEIN"/>
    <property type="match status" value="1"/>
</dbReference>
<protein>
    <submittedName>
        <fullName evidence="2">Metallophosphoesterase</fullName>
    </submittedName>
</protein>
<name>A0A0C1QLJ3_9GAMM</name>
<sequence length="479" mass="52580">MRVVSILCGLLVLASCSSPKPIKKAEVITAYSMLAPSKSGETLIYVRAIIPGVQSKDQVCPLLESESGERSQMKIRAFHPGKNFPITVCESAVQAGIAYQVGGTELQFDAMTLNPKRIQVYGDSGCKSHVCDGNGPAEPFKTLISQGSKRDVDLILHMGDYNYRGTSGSISKGVYAYDAGDGGYGGKTCGLEETYYSQNAQGSPKPDTWRAWRADFFSAADAILTKAPWVFARGNHELCSRAGLGWFYFFGPGSGLEQGIAQRACPAQGNFSQPLNSAASAIAMIDPYMLKLEKMNIWVQDSANACDDRFSNALTAQFQSQYESLQKFASKYPDKPIWTVTHRPLWGVNNVATDNTLNIMLQRALADTPLGHLPQQVALALSGHMHIYQSLSFDKQYKRPPQIVIGNSGVSLSEELPYTSFEAVVDGLEANGNEQAKFGFLELELDRYSGWYGRFFDEQGEAFLRCDSQFSARNEQVCQ</sequence>
<dbReference type="AlphaFoldDB" id="A0A0C1QLJ3"/>
<dbReference type="InterPro" id="IPR029052">
    <property type="entry name" value="Metallo-depent_PP-like"/>
</dbReference>
<dbReference type="Gene3D" id="3.60.21.10">
    <property type="match status" value="1"/>
</dbReference>
<dbReference type="OrthoDB" id="9763403at2"/>
<comment type="caution">
    <text evidence="2">The sequence shown here is derived from an EMBL/GenBank/DDBJ whole genome shotgun (WGS) entry which is preliminary data.</text>
</comment>